<keyword evidence="2" id="KW-1185">Reference proteome</keyword>
<evidence type="ECO:0000313" key="1">
    <source>
        <dbReference type="EMBL" id="PCE64355.1"/>
    </source>
</evidence>
<proteinExistence type="predicted"/>
<dbReference type="Proteomes" id="UP000219559">
    <property type="component" value="Unassembled WGS sequence"/>
</dbReference>
<reference evidence="1 2" key="1">
    <citation type="submission" date="2017-04" db="EMBL/GenBank/DDBJ databases">
        <title>A new member of the family Flavobacteriaceae isolated from ascidians.</title>
        <authorList>
            <person name="Chen L."/>
        </authorList>
    </citation>
    <scope>NUCLEOTIDE SEQUENCE [LARGE SCALE GENOMIC DNA]</scope>
    <source>
        <strain evidence="1 2">HQA918</strain>
    </source>
</reference>
<evidence type="ECO:0000313" key="2">
    <source>
        <dbReference type="Proteomes" id="UP000219559"/>
    </source>
</evidence>
<protein>
    <submittedName>
        <fullName evidence="1">SsrA-binding protein</fullName>
    </submittedName>
</protein>
<gene>
    <name evidence="1" type="ORF">B7P33_08645</name>
</gene>
<comment type="caution">
    <text evidence="1">The sequence shown here is derived from an EMBL/GenBank/DDBJ whole genome shotgun (WGS) entry which is preliminary data.</text>
</comment>
<sequence>MGTTTLFRILAKINRIFLPSFTKSRLDLAQAKKWQLALIGWKYYVTCRAVDQ</sequence>
<name>A0A2A4G9C3_9FLAO</name>
<dbReference type="OrthoDB" id="1448648at2"/>
<organism evidence="1 2">
    <name type="scientific">Sediminicola luteus</name>
    <dbReference type="NCBI Taxonomy" id="319238"/>
    <lineage>
        <taxon>Bacteria</taxon>
        <taxon>Pseudomonadati</taxon>
        <taxon>Bacteroidota</taxon>
        <taxon>Flavobacteriia</taxon>
        <taxon>Flavobacteriales</taxon>
        <taxon>Flavobacteriaceae</taxon>
        <taxon>Sediminicola</taxon>
    </lineage>
</organism>
<accession>A0A2A4G9C3</accession>
<dbReference type="EMBL" id="NBWU01000003">
    <property type="protein sequence ID" value="PCE64355.1"/>
    <property type="molecule type" value="Genomic_DNA"/>
</dbReference>
<dbReference type="RefSeq" id="WP_097440478.1">
    <property type="nucleotide sequence ID" value="NZ_KZ300476.1"/>
</dbReference>
<dbReference type="AlphaFoldDB" id="A0A2A4G9C3"/>